<evidence type="ECO:0000313" key="1">
    <source>
        <dbReference type="EMBL" id="MBW48088.1"/>
    </source>
</evidence>
<dbReference type="AlphaFoldDB" id="A0A2M4B5K3"/>
<sequence length="70" mass="7901">MPTLSLLHYAAPRGAVIIIVSFIMRTTTATPTLDGSPFRNGFCSRFNFDFPFSKKPWHHHGPTSVMCFWG</sequence>
<reference evidence="1" key="1">
    <citation type="submission" date="2018-01" db="EMBL/GenBank/DDBJ databases">
        <title>An insight into the sialome of Amazonian anophelines.</title>
        <authorList>
            <person name="Ribeiro J.M."/>
            <person name="Scarpassa V."/>
            <person name="Calvo E."/>
        </authorList>
    </citation>
    <scope>NUCLEOTIDE SEQUENCE</scope>
    <source>
        <tissue evidence="1">Salivary glands</tissue>
    </source>
</reference>
<proteinExistence type="predicted"/>
<name>A0A2M4B5K3_9DIPT</name>
<accession>A0A2M4B5K3</accession>
<protein>
    <submittedName>
        <fullName evidence="1">Putative secreted protein</fullName>
    </submittedName>
</protein>
<organism evidence="1">
    <name type="scientific">Anopheles triannulatus</name>
    <dbReference type="NCBI Taxonomy" id="58253"/>
    <lineage>
        <taxon>Eukaryota</taxon>
        <taxon>Metazoa</taxon>
        <taxon>Ecdysozoa</taxon>
        <taxon>Arthropoda</taxon>
        <taxon>Hexapoda</taxon>
        <taxon>Insecta</taxon>
        <taxon>Pterygota</taxon>
        <taxon>Neoptera</taxon>
        <taxon>Endopterygota</taxon>
        <taxon>Diptera</taxon>
        <taxon>Nematocera</taxon>
        <taxon>Culicoidea</taxon>
        <taxon>Culicidae</taxon>
        <taxon>Anophelinae</taxon>
        <taxon>Anopheles</taxon>
    </lineage>
</organism>
<dbReference type="EMBL" id="GGFK01014767">
    <property type="protein sequence ID" value="MBW48088.1"/>
    <property type="molecule type" value="Transcribed_RNA"/>
</dbReference>